<evidence type="ECO:0000256" key="1">
    <source>
        <dbReference type="SAM" id="Phobius"/>
    </source>
</evidence>
<keyword evidence="1" id="KW-1133">Transmembrane helix</keyword>
<protein>
    <recommendedName>
        <fullName evidence="4">Flagellar protein</fullName>
    </recommendedName>
</protein>
<evidence type="ECO:0000313" key="2">
    <source>
        <dbReference type="EMBL" id="SIN65903.1"/>
    </source>
</evidence>
<accession>A0ABY1JCG3</accession>
<keyword evidence="1" id="KW-0472">Membrane</keyword>
<organism evidence="2 3">
    <name type="scientific">Acetomicrobium flavidum</name>
    <dbReference type="NCBI Taxonomy" id="49896"/>
    <lineage>
        <taxon>Bacteria</taxon>
        <taxon>Thermotogati</taxon>
        <taxon>Synergistota</taxon>
        <taxon>Synergistia</taxon>
        <taxon>Synergistales</taxon>
        <taxon>Acetomicrobiaceae</taxon>
        <taxon>Acetomicrobium</taxon>
    </lineage>
</organism>
<evidence type="ECO:0008006" key="4">
    <source>
        <dbReference type="Google" id="ProtNLM"/>
    </source>
</evidence>
<dbReference type="EMBL" id="FSQZ01000001">
    <property type="protein sequence ID" value="SIN65903.1"/>
    <property type="molecule type" value="Genomic_DNA"/>
</dbReference>
<comment type="caution">
    <text evidence="2">The sequence shown here is derived from an EMBL/GenBank/DDBJ whole genome shotgun (WGS) entry which is preliminary data.</text>
</comment>
<dbReference type="RefSeq" id="WP_074199367.1">
    <property type="nucleotide sequence ID" value="NZ_FSQZ01000001.1"/>
</dbReference>
<feature type="transmembrane region" description="Helical" evidence="1">
    <location>
        <begin position="37"/>
        <end position="61"/>
    </location>
</feature>
<dbReference type="Proteomes" id="UP000185093">
    <property type="component" value="Unassembled WGS sequence"/>
</dbReference>
<proteinExistence type="predicted"/>
<keyword evidence="3" id="KW-1185">Reference proteome</keyword>
<name>A0ABY1JCG3_9BACT</name>
<reference evidence="2 3" key="1">
    <citation type="submission" date="2016-11" db="EMBL/GenBank/DDBJ databases">
        <authorList>
            <person name="Varghese N."/>
            <person name="Submissions S."/>
        </authorList>
    </citation>
    <scope>NUCLEOTIDE SEQUENCE [LARGE SCALE GENOMIC DNA]</scope>
    <source>
        <strain evidence="2 3">DSM 20664</strain>
    </source>
</reference>
<evidence type="ECO:0000313" key="3">
    <source>
        <dbReference type="Proteomes" id="UP000185093"/>
    </source>
</evidence>
<sequence length="127" mass="13880">MSLKLAKRGILWCLAFLLCSNVKGSLANQGGYEFSATAYIVKVIAILSLIAVAAILFYRYASRRGLLKRSNELQLVALLPLGTDKVYLIRCGNEMIGVFAGKSGVMLLGRWKSDEWGKGHGSDIQVN</sequence>
<keyword evidence="1" id="KW-0812">Transmembrane</keyword>
<gene>
    <name evidence="2" type="ORF">SAMN05444368_0831</name>
</gene>